<accession>A0A543CHT9</accession>
<name>A0A543CHT9_9ACTN</name>
<dbReference type="AlphaFoldDB" id="A0A543CHT9"/>
<dbReference type="InterPro" id="IPR015315">
    <property type="entry name" value="DUF1963"/>
</dbReference>
<dbReference type="SUPFAM" id="SSF103032">
    <property type="entry name" value="Hypothetical protein YwqG"/>
    <property type="match status" value="1"/>
</dbReference>
<organism evidence="1 2">
    <name type="scientific">Actinoallomurus bryophytorum</name>
    <dbReference type="NCBI Taxonomy" id="1490222"/>
    <lineage>
        <taxon>Bacteria</taxon>
        <taxon>Bacillati</taxon>
        <taxon>Actinomycetota</taxon>
        <taxon>Actinomycetes</taxon>
        <taxon>Streptosporangiales</taxon>
        <taxon>Thermomonosporaceae</taxon>
        <taxon>Actinoallomurus</taxon>
    </lineage>
</organism>
<keyword evidence="2" id="KW-1185">Reference proteome</keyword>
<sequence length="245" mass="26431">MNEPSTFRAEASERGIPSADLERWVSFARPCVALRPTGDGPAIGAAGGHPMLPADVPDPGFAFAFSVDCAAVPPQATDIPLPGDGHLLFFANTFEPEFGKCGEVLYVPAGTPVEERALEDANPHHDLYLSLDLSLPEHGDVKVELAGGEELKQVWRDTGGPIVIEEIPSEVVVQLGGYASGWNYDPVEEAARSAGDIDGNWILLAEWSADYLENLDLGVVHWMIPREDLVALRFDRVQTSVDMVG</sequence>
<comment type="caution">
    <text evidence="1">The sequence shown here is derived from an EMBL/GenBank/DDBJ whole genome shotgun (WGS) entry which is preliminary data.</text>
</comment>
<proteinExistence type="predicted"/>
<evidence type="ECO:0000313" key="2">
    <source>
        <dbReference type="Proteomes" id="UP000316096"/>
    </source>
</evidence>
<dbReference type="EMBL" id="VFOZ01000001">
    <property type="protein sequence ID" value="TQL96672.1"/>
    <property type="molecule type" value="Genomic_DNA"/>
</dbReference>
<protein>
    <submittedName>
        <fullName evidence="1">Uncharacterized protein DUF1963</fullName>
    </submittedName>
</protein>
<dbReference type="Proteomes" id="UP000316096">
    <property type="component" value="Unassembled WGS sequence"/>
</dbReference>
<dbReference type="Gene3D" id="2.30.320.10">
    <property type="entry name" value="YwqG-like"/>
    <property type="match status" value="1"/>
</dbReference>
<dbReference type="Pfam" id="PF09234">
    <property type="entry name" value="DUF1963"/>
    <property type="match status" value="1"/>
</dbReference>
<reference evidence="1 2" key="1">
    <citation type="submission" date="2019-06" db="EMBL/GenBank/DDBJ databases">
        <title>Sequencing the genomes of 1000 actinobacteria strains.</title>
        <authorList>
            <person name="Klenk H.-P."/>
        </authorList>
    </citation>
    <scope>NUCLEOTIDE SEQUENCE [LARGE SCALE GENOMIC DNA]</scope>
    <source>
        <strain evidence="1 2">DSM 102200</strain>
    </source>
</reference>
<dbReference type="InterPro" id="IPR035948">
    <property type="entry name" value="YwqG-like_sf"/>
</dbReference>
<evidence type="ECO:0000313" key="1">
    <source>
        <dbReference type="EMBL" id="TQL96672.1"/>
    </source>
</evidence>
<gene>
    <name evidence="1" type="ORF">FB559_2219</name>
</gene>